<keyword evidence="3" id="KW-0808">Transferase</keyword>
<dbReference type="SUPFAM" id="SSF52540">
    <property type="entry name" value="P-loop containing nucleoside triphosphate hydrolases"/>
    <property type="match status" value="1"/>
</dbReference>
<comment type="caution">
    <text evidence="7">The sequence shown here is derived from an EMBL/GenBank/DDBJ whole genome shotgun (WGS) entry which is preliminary data.</text>
</comment>
<feature type="region of interest" description="Disordered" evidence="6">
    <location>
        <begin position="462"/>
        <end position="520"/>
    </location>
</feature>
<evidence type="ECO:0000256" key="3">
    <source>
        <dbReference type="ARBA" id="ARBA00022679"/>
    </source>
</evidence>
<feature type="region of interest" description="Disordered" evidence="6">
    <location>
        <begin position="110"/>
        <end position="174"/>
    </location>
</feature>
<feature type="region of interest" description="Disordered" evidence="6">
    <location>
        <begin position="550"/>
        <end position="584"/>
    </location>
</feature>
<dbReference type="InterPro" id="IPR027417">
    <property type="entry name" value="P-loop_NTPase"/>
</dbReference>
<evidence type="ECO:0000256" key="1">
    <source>
        <dbReference type="ARBA" id="ARBA00007220"/>
    </source>
</evidence>
<proteinExistence type="inferred from homology"/>
<dbReference type="Pfam" id="PF00406">
    <property type="entry name" value="ADK"/>
    <property type="match status" value="1"/>
</dbReference>
<evidence type="ECO:0000313" key="7">
    <source>
        <dbReference type="EMBL" id="KAF5836503.1"/>
    </source>
</evidence>
<feature type="region of interest" description="Disordered" evidence="6">
    <location>
        <begin position="956"/>
        <end position="1010"/>
    </location>
</feature>
<feature type="region of interest" description="Disordered" evidence="6">
    <location>
        <begin position="693"/>
        <end position="797"/>
    </location>
</feature>
<dbReference type="InterPro" id="IPR007858">
    <property type="entry name" value="Dpy-30_motif"/>
</dbReference>
<sequence>MAQPNTVFIHPVDNYLGKSLGAAFKARGYEVLGAHLGDAPPSYLSGSYKIGSSAEVQTRKQFLALASVVVYELHNYAHAVRDAAVQLTSQPFGGRQQVFIGVTTPLVWAATRPPPPKEDLLEDEDESGSSSDEAASPPPGSDLNSRPASGQPRATPFLLGTSTGLQGTLQQPQPPDAYTIAAALGALTDRDAPRRAPGLTARDTHEVTAWEVTMGPAVVYGPGTNKLPMVHVDDLAAYIAAAASEEARAALPETQQYLLVTDCASPGQPGTIEQKAMVTSIAERLGTGEVKNIPSEELLFSAGGRHAELFTLDAPMATTPLSPAASYTPKYSQGFLANLEEVINQWLTVRNVRPLRILLAGPPMAGKTTAATRLAELYNLKCINAKDLLAAKNRLPPDLLKVFESEMSGKEPRASAATMAALFRELVAPDLLWRNRGFVLDGWPRTANAARCAFMQQAPLDEEDQAELAAEEAAKAGATPAAKPGGKGKAPPPPKKDPKASKAAPAVDGGPSIAPGNKLVPDAALAPTHFIELDADEEVLQKRLQAVEAAEQEALRSSTPAPDKHPAPPRIGRGQDKVPVPQSHNNEKDFARRLEAWNRLKADDQEEMSAKTQAAQQVWEYRRSLAAEAAAAAHAEASTLRAKRKRAKAQEAAAARAAADLAAREAVQQAQLEAVAAAAKAKTRGAGKVGLGMAGLTSSVRPPSPSQSLHSTAKGEGSTATMRGPGTHPAGGQVGLPEGRADGPEIKVQPSPAGAVPTSPAAEVGNGAAARERARVHSGDPATNSPSDGSSRTVFGPEWVGSEEDAAAARADAELARIEAAGPKLPRFGGLLVVQQSAQQPKDKNNESVQEDKLDSMADHELEGRKQAAMHEAHRAESLRQSHAGCPLRQQLMRDIIPSVCEALTRIAAERPADPLRLMGEHLIKEAQKLEVLYVDPYSDPKYDIQANKIRAKAERDQARARAAKEKADKELAAKQAAKVAEGQASQAGDRGLGPGQQGGAKQGNEDGML</sequence>
<evidence type="ECO:0000256" key="4">
    <source>
        <dbReference type="ARBA" id="ARBA00022741"/>
    </source>
</evidence>
<feature type="compositionally biased region" description="Low complexity" evidence="6">
    <location>
        <begin position="158"/>
        <end position="171"/>
    </location>
</feature>
<dbReference type="InterPro" id="IPR000850">
    <property type="entry name" value="Adenylat/UMP-CMP_kin"/>
</dbReference>
<comment type="similarity">
    <text evidence="1">Belongs to the adenylate kinase family.</text>
</comment>
<feature type="compositionally biased region" description="Low complexity" evidence="6">
    <location>
        <begin position="475"/>
        <end position="484"/>
    </location>
</feature>
<organism evidence="7 8">
    <name type="scientific">Dunaliella salina</name>
    <name type="common">Green alga</name>
    <name type="synonym">Protococcus salinus</name>
    <dbReference type="NCBI Taxonomy" id="3046"/>
    <lineage>
        <taxon>Eukaryota</taxon>
        <taxon>Viridiplantae</taxon>
        <taxon>Chlorophyta</taxon>
        <taxon>core chlorophytes</taxon>
        <taxon>Chlorophyceae</taxon>
        <taxon>CS clade</taxon>
        <taxon>Chlamydomonadales</taxon>
        <taxon>Dunaliellaceae</taxon>
        <taxon>Dunaliella</taxon>
    </lineage>
</organism>
<evidence type="ECO:0000313" key="8">
    <source>
        <dbReference type="Proteomes" id="UP000815325"/>
    </source>
</evidence>
<evidence type="ECO:0000256" key="2">
    <source>
        <dbReference type="ARBA" id="ARBA00012955"/>
    </source>
</evidence>
<dbReference type="Gene3D" id="3.40.50.300">
    <property type="entry name" value="P-loop containing nucleotide triphosphate hydrolases"/>
    <property type="match status" value="1"/>
</dbReference>
<dbReference type="PANTHER" id="PTHR23359">
    <property type="entry name" value="NUCLEOTIDE KINASE"/>
    <property type="match status" value="1"/>
</dbReference>
<keyword evidence="5" id="KW-0418">Kinase</keyword>
<gene>
    <name evidence="7" type="ORF">DUNSADRAFT_5889</name>
</gene>
<dbReference type="EMBL" id="MU069658">
    <property type="protein sequence ID" value="KAF5836503.1"/>
    <property type="molecule type" value="Genomic_DNA"/>
</dbReference>
<feature type="compositionally biased region" description="Basic and acidic residues" evidence="6">
    <location>
        <begin position="956"/>
        <end position="973"/>
    </location>
</feature>
<keyword evidence="8" id="KW-1185">Reference proteome</keyword>
<evidence type="ECO:0000256" key="6">
    <source>
        <dbReference type="SAM" id="MobiDB-lite"/>
    </source>
</evidence>
<dbReference type="EC" id="2.7.4.3" evidence="2"/>
<keyword evidence="4" id="KW-0547">Nucleotide-binding</keyword>
<name>A0ABQ7GPH1_DUNSA</name>
<reference evidence="7" key="1">
    <citation type="submission" date="2017-08" db="EMBL/GenBank/DDBJ databases">
        <authorList>
            <person name="Polle J.E."/>
            <person name="Barry K."/>
            <person name="Cushman J."/>
            <person name="Schmutz J."/>
            <person name="Tran D."/>
            <person name="Hathwaick L.T."/>
            <person name="Yim W.C."/>
            <person name="Jenkins J."/>
            <person name="Mckie-Krisberg Z.M."/>
            <person name="Prochnik S."/>
            <person name="Lindquist E."/>
            <person name="Dockter R.B."/>
            <person name="Adam C."/>
            <person name="Molina H."/>
            <person name="Bunkerborg J."/>
            <person name="Jin E."/>
            <person name="Buchheim M."/>
            <person name="Magnuson J."/>
        </authorList>
    </citation>
    <scope>NUCLEOTIDE SEQUENCE</scope>
    <source>
        <strain evidence="7">CCAP 19/18</strain>
    </source>
</reference>
<dbReference type="Proteomes" id="UP000815325">
    <property type="component" value="Unassembled WGS sequence"/>
</dbReference>
<accession>A0ABQ7GPH1</accession>
<feature type="compositionally biased region" description="Polar residues" evidence="6">
    <location>
        <begin position="696"/>
        <end position="711"/>
    </location>
</feature>
<dbReference type="Gene3D" id="1.20.890.10">
    <property type="entry name" value="cAMP-dependent protein kinase regulatory subunit, dimerization-anchoring domain"/>
    <property type="match status" value="1"/>
</dbReference>
<dbReference type="Pfam" id="PF05186">
    <property type="entry name" value="Dpy-30"/>
    <property type="match status" value="1"/>
</dbReference>
<feature type="compositionally biased region" description="Polar residues" evidence="6">
    <location>
        <begin position="781"/>
        <end position="793"/>
    </location>
</feature>
<protein>
    <recommendedName>
        <fullName evidence="2">adenylate kinase</fullName>
        <ecNumber evidence="2">2.7.4.3</ecNumber>
    </recommendedName>
</protein>
<evidence type="ECO:0000256" key="5">
    <source>
        <dbReference type="ARBA" id="ARBA00022777"/>
    </source>
</evidence>
<feature type="compositionally biased region" description="Gly residues" evidence="6">
    <location>
        <begin position="991"/>
        <end position="1002"/>
    </location>
</feature>